<protein>
    <recommendedName>
        <fullName evidence="9">Tyrosine recombinase XerC</fullName>
    </recommendedName>
</protein>
<dbReference type="GO" id="GO:0009037">
    <property type="term" value="F:tyrosine-based site-specific recombinase activity"/>
    <property type="evidence" value="ECO:0007669"/>
    <property type="project" value="UniProtKB-UniRule"/>
</dbReference>
<dbReference type="HAMAP" id="MF_01808">
    <property type="entry name" value="Recomb_XerC_XerD"/>
    <property type="match status" value="1"/>
</dbReference>
<feature type="active site" evidence="9">
    <location>
        <position position="283"/>
    </location>
</feature>
<dbReference type="GO" id="GO:0051301">
    <property type="term" value="P:cell division"/>
    <property type="evidence" value="ECO:0007669"/>
    <property type="project" value="UniProtKB-KW"/>
</dbReference>
<evidence type="ECO:0000256" key="8">
    <source>
        <dbReference type="ARBA" id="ARBA00023306"/>
    </source>
</evidence>
<dbReference type="Pfam" id="PF02899">
    <property type="entry name" value="Phage_int_SAM_1"/>
    <property type="match status" value="1"/>
</dbReference>
<gene>
    <name evidence="9" type="primary">xerC</name>
    <name evidence="12" type="ORF">L0M99_05605</name>
</gene>
<dbReference type="InterPro" id="IPR011010">
    <property type="entry name" value="DNA_brk_join_enz"/>
</dbReference>
<evidence type="ECO:0000256" key="2">
    <source>
        <dbReference type="ARBA" id="ARBA00022490"/>
    </source>
</evidence>
<keyword evidence="4 9" id="KW-0159">Chromosome partition</keyword>
<keyword evidence="6 9" id="KW-0238">DNA-binding</keyword>
<comment type="function">
    <text evidence="9">Site-specific tyrosine recombinase, which acts by catalyzing the cutting and rejoining of the recombining DNA molecules. The XerC-XerD complex is essential to convert dimers of the bacterial chromosome into monomers to permit their segregation at cell division. It also contributes to the segregational stability of plasmids.</text>
</comment>
<dbReference type="RefSeq" id="WP_238128034.1">
    <property type="nucleotide sequence ID" value="NZ_JAGZVZ010000001.1"/>
</dbReference>
<evidence type="ECO:0000259" key="10">
    <source>
        <dbReference type="PROSITE" id="PS51898"/>
    </source>
</evidence>
<keyword evidence="5 9" id="KW-0229">DNA integration</keyword>
<dbReference type="GO" id="GO:0007059">
    <property type="term" value="P:chromosome segregation"/>
    <property type="evidence" value="ECO:0007669"/>
    <property type="project" value="UniProtKB-UniRule"/>
</dbReference>
<feature type="active site" evidence="9">
    <location>
        <position position="257"/>
    </location>
</feature>
<dbReference type="Gene3D" id="1.10.443.10">
    <property type="entry name" value="Intergrase catalytic core"/>
    <property type="match status" value="1"/>
</dbReference>
<evidence type="ECO:0000256" key="5">
    <source>
        <dbReference type="ARBA" id="ARBA00022908"/>
    </source>
</evidence>
<evidence type="ECO:0000256" key="9">
    <source>
        <dbReference type="HAMAP-Rule" id="MF_01808"/>
    </source>
</evidence>
<dbReference type="GO" id="GO:0006313">
    <property type="term" value="P:DNA transposition"/>
    <property type="evidence" value="ECO:0007669"/>
    <property type="project" value="UniProtKB-UniRule"/>
</dbReference>
<feature type="active site" description="O-(3'-phospho-DNA)-tyrosine intermediate" evidence="9">
    <location>
        <position position="292"/>
    </location>
</feature>
<feature type="active site" evidence="9">
    <location>
        <position position="260"/>
    </location>
</feature>
<evidence type="ECO:0000313" key="13">
    <source>
        <dbReference type="Proteomes" id="UP001200537"/>
    </source>
</evidence>
<dbReference type="InterPro" id="IPR002104">
    <property type="entry name" value="Integrase_catalytic"/>
</dbReference>
<comment type="subcellular location">
    <subcellularLocation>
        <location evidence="1 9">Cytoplasm</location>
    </subcellularLocation>
</comment>
<dbReference type="Gene3D" id="1.10.150.130">
    <property type="match status" value="1"/>
</dbReference>
<dbReference type="InterPro" id="IPR044068">
    <property type="entry name" value="CB"/>
</dbReference>
<accession>A0AAJ1BC60</accession>
<dbReference type="InterPro" id="IPR023009">
    <property type="entry name" value="Tyrosine_recombinase_XerC/XerD"/>
</dbReference>
<dbReference type="CDD" id="cd00798">
    <property type="entry name" value="INT_XerDC_C"/>
    <property type="match status" value="1"/>
</dbReference>
<dbReference type="AlphaFoldDB" id="A0AAJ1BC60"/>
<evidence type="ECO:0000313" key="12">
    <source>
        <dbReference type="EMBL" id="MCG4617966.1"/>
    </source>
</evidence>
<feature type="active site" evidence="9">
    <location>
        <position position="187"/>
    </location>
</feature>
<keyword evidence="8 9" id="KW-0131">Cell cycle</keyword>
<dbReference type="InterPro" id="IPR050090">
    <property type="entry name" value="Tyrosine_recombinase_XerCD"/>
</dbReference>
<keyword evidence="3 9" id="KW-0132">Cell division</keyword>
<name>A0AAJ1BC60_9ACTO</name>
<dbReference type="Pfam" id="PF00589">
    <property type="entry name" value="Phage_integrase"/>
    <property type="match status" value="1"/>
</dbReference>
<proteinExistence type="inferred from homology"/>
<feature type="domain" description="Core-binding (CB)" evidence="11">
    <location>
        <begin position="12"/>
        <end position="99"/>
    </location>
</feature>
<evidence type="ECO:0000259" key="11">
    <source>
        <dbReference type="PROSITE" id="PS51900"/>
    </source>
</evidence>
<sequence>MEKGGGLRMRAAKRGQVLEDYRHYLKYAKAFSEASIKAYLADLRGWLDHCHIKEEESILPACSLPAARNWLAQLRAEGQSNTTIARKIAALRAFSKWAKQNQVVETDFAKQLRTPKTAKNLPHLLSIDQAKQLLAWCESQADNDAVMARDWAIFELIYATGARVGEICALLPEDIDFEARTVRLWGKGSKERIVPFSPQAAKALRFYLQAARGELQKSASSDALFLGAQGGAVSERIVRGRLHRACALAGVPDLGPHGLRHSMASHMLEGGADLRVIQEMLGHSALSTTQRYTHVDAHRIIGAYQQAFPRA</sequence>
<dbReference type="PANTHER" id="PTHR30349">
    <property type="entry name" value="PHAGE INTEGRASE-RELATED"/>
    <property type="match status" value="1"/>
</dbReference>
<dbReference type="Proteomes" id="UP001200537">
    <property type="component" value="Unassembled WGS sequence"/>
</dbReference>
<dbReference type="GO" id="GO:0003677">
    <property type="term" value="F:DNA binding"/>
    <property type="evidence" value="ECO:0007669"/>
    <property type="project" value="UniProtKB-UniRule"/>
</dbReference>
<dbReference type="InterPro" id="IPR004107">
    <property type="entry name" value="Integrase_SAM-like_N"/>
</dbReference>
<dbReference type="PROSITE" id="PS51900">
    <property type="entry name" value="CB"/>
    <property type="match status" value="1"/>
</dbReference>
<comment type="caution">
    <text evidence="12">The sequence shown here is derived from an EMBL/GenBank/DDBJ whole genome shotgun (WGS) entry which is preliminary data.</text>
</comment>
<dbReference type="EMBL" id="JAKNHJ010000009">
    <property type="protein sequence ID" value="MCG4617966.1"/>
    <property type="molecule type" value="Genomic_DNA"/>
</dbReference>
<feature type="domain" description="Tyr recombinase" evidence="10">
    <location>
        <begin position="120"/>
        <end position="305"/>
    </location>
</feature>
<dbReference type="InterPro" id="IPR013762">
    <property type="entry name" value="Integrase-like_cat_sf"/>
</dbReference>
<keyword evidence="2 9" id="KW-0963">Cytoplasm</keyword>
<keyword evidence="7 9" id="KW-0233">DNA recombination</keyword>
<dbReference type="PROSITE" id="PS51898">
    <property type="entry name" value="TYR_RECOMBINASE"/>
    <property type="match status" value="1"/>
</dbReference>
<evidence type="ECO:0000256" key="1">
    <source>
        <dbReference type="ARBA" id="ARBA00004496"/>
    </source>
</evidence>
<comment type="similarity">
    <text evidence="9">Belongs to the 'phage' integrase family. XerC subfamily.</text>
</comment>
<evidence type="ECO:0000256" key="3">
    <source>
        <dbReference type="ARBA" id="ARBA00022618"/>
    </source>
</evidence>
<dbReference type="SUPFAM" id="SSF56349">
    <property type="entry name" value="DNA breaking-rejoining enzymes"/>
    <property type="match status" value="1"/>
</dbReference>
<comment type="subunit">
    <text evidence="9">Forms a cyclic heterotetrameric complex composed of two molecules of XerC and two molecules of XerD.</text>
</comment>
<dbReference type="GO" id="GO:0005737">
    <property type="term" value="C:cytoplasm"/>
    <property type="evidence" value="ECO:0007669"/>
    <property type="project" value="UniProtKB-SubCell"/>
</dbReference>
<evidence type="ECO:0000256" key="4">
    <source>
        <dbReference type="ARBA" id="ARBA00022829"/>
    </source>
</evidence>
<dbReference type="PANTHER" id="PTHR30349:SF77">
    <property type="entry name" value="TYROSINE RECOMBINASE XERC"/>
    <property type="match status" value="1"/>
</dbReference>
<evidence type="ECO:0000256" key="7">
    <source>
        <dbReference type="ARBA" id="ARBA00023172"/>
    </source>
</evidence>
<reference evidence="12" key="1">
    <citation type="submission" date="2022-01" db="EMBL/GenBank/DDBJ databases">
        <title>Collection of gut derived symbiotic bacterial strains cultured from healthy donors.</title>
        <authorList>
            <person name="Lin H."/>
            <person name="Kohout C."/>
            <person name="Waligurski E."/>
            <person name="Pamer E.G."/>
        </authorList>
    </citation>
    <scope>NUCLEOTIDE SEQUENCE</scope>
    <source>
        <strain evidence="12">DFI.7.46</strain>
    </source>
</reference>
<evidence type="ECO:0000256" key="6">
    <source>
        <dbReference type="ARBA" id="ARBA00023125"/>
    </source>
</evidence>
<organism evidence="12 13">
    <name type="scientific">Varibaculum cambriense</name>
    <dbReference type="NCBI Taxonomy" id="184870"/>
    <lineage>
        <taxon>Bacteria</taxon>
        <taxon>Bacillati</taxon>
        <taxon>Actinomycetota</taxon>
        <taxon>Actinomycetes</taxon>
        <taxon>Actinomycetales</taxon>
        <taxon>Actinomycetaceae</taxon>
        <taxon>Varibaculum</taxon>
    </lineage>
</organism>
<dbReference type="InterPro" id="IPR010998">
    <property type="entry name" value="Integrase_recombinase_N"/>
</dbReference>
<feature type="active site" evidence="9">
    <location>
        <position position="163"/>
    </location>
</feature>